<comment type="caution">
    <text evidence="2">The sequence shown here is derived from an EMBL/GenBank/DDBJ whole genome shotgun (WGS) entry which is preliminary data.</text>
</comment>
<feature type="compositionally biased region" description="Basic residues" evidence="1">
    <location>
        <begin position="20"/>
        <end position="31"/>
    </location>
</feature>
<evidence type="ECO:0000313" key="2">
    <source>
        <dbReference type="EMBL" id="PNP44374.1"/>
    </source>
</evidence>
<evidence type="ECO:0000313" key="3">
    <source>
        <dbReference type="Proteomes" id="UP000236546"/>
    </source>
</evidence>
<feature type="compositionally biased region" description="Low complexity" evidence="1">
    <location>
        <begin position="161"/>
        <end position="178"/>
    </location>
</feature>
<feature type="compositionally biased region" description="Low complexity" evidence="1">
    <location>
        <begin position="84"/>
        <end position="108"/>
    </location>
</feature>
<dbReference type="OrthoDB" id="188186at2759"/>
<feature type="compositionally biased region" description="Low complexity" evidence="1">
    <location>
        <begin position="41"/>
        <end position="68"/>
    </location>
</feature>
<accession>A0A2K0TFT0</accession>
<gene>
    <name evidence="2" type="ORF">TGAMA5MH_03980</name>
</gene>
<sequence>MVWPSPPAIKTPSSSSSPAPHRRLSIGRLHRTASPSPVRTSSNRNPGSSSSSASSSNQRDWQHQRQQQSLDLIPYDPPAPPSPSFEQHQYQSFQQSSSSSLPSTTYQLMPGSFHDFEPDLPSSEEEDMFRLAHATSPFTNTYNSPFEPREELQIQPFSVLPSAQPRSSFLSSSSSSPPFANMSTYSTQAASYSLPSPPTSQLERPESPFSVDSQPTLRQGDSRVLSPPMSPIPRPQNRISGGSGSGSRHARISEDVDTRALNAVVDGIGRMQVNMNLDQAGRWRIARRPGAPW</sequence>
<feature type="compositionally biased region" description="Low complexity" evidence="1">
    <location>
        <begin position="10"/>
        <end position="19"/>
    </location>
</feature>
<protein>
    <submittedName>
        <fullName evidence="2">Uncharacterized protein</fullName>
    </submittedName>
</protein>
<reference evidence="2 3" key="1">
    <citation type="submission" date="2017-02" db="EMBL/GenBank/DDBJ databases">
        <title>Genomes of Trichoderma spp. with biocontrol activity.</title>
        <authorList>
            <person name="Gardiner D."/>
            <person name="Kazan K."/>
            <person name="Vos C."/>
            <person name="Harvey P."/>
        </authorList>
    </citation>
    <scope>NUCLEOTIDE SEQUENCE [LARGE SCALE GENOMIC DNA]</scope>
    <source>
        <strain evidence="2 3">A5MH</strain>
    </source>
</reference>
<feature type="compositionally biased region" description="Polar residues" evidence="1">
    <location>
        <begin position="210"/>
        <end position="219"/>
    </location>
</feature>
<dbReference type="AlphaFoldDB" id="A0A2K0TFT0"/>
<proteinExistence type="predicted"/>
<feature type="compositionally biased region" description="Polar residues" evidence="1">
    <location>
        <begin position="181"/>
        <end position="202"/>
    </location>
</feature>
<name>A0A2K0TFT0_9HYPO</name>
<feature type="region of interest" description="Disordered" evidence="1">
    <location>
        <begin position="140"/>
        <end position="254"/>
    </location>
</feature>
<dbReference type="EMBL" id="MTYH01000035">
    <property type="protein sequence ID" value="PNP44374.1"/>
    <property type="molecule type" value="Genomic_DNA"/>
</dbReference>
<feature type="region of interest" description="Disordered" evidence="1">
    <location>
        <begin position="1"/>
        <end position="125"/>
    </location>
</feature>
<dbReference type="Proteomes" id="UP000236546">
    <property type="component" value="Unassembled WGS sequence"/>
</dbReference>
<organism evidence="2 3">
    <name type="scientific">Trichoderma gamsii</name>
    <dbReference type="NCBI Taxonomy" id="398673"/>
    <lineage>
        <taxon>Eukaryota</taxon>
        <taxon>Fungi</taxon>
        <taxon>Dikarya</taxon>
        <taxon>Ascomycota</taxon>
        <taxon>Pezizomycotina</taxon>
        <taxon>Sordariomycetes</taxon>
        <taxon>Hypocreomycetidae</taxon>
        <taxon>Hypocreales</taxon>
        <taxon>Hypocreaceae</taxon>
        <taxon>Trichoderma</taxon>
    </lineage>
</organism>
<evidence type="ECO:0000256" key="1">
    <source>
        <dbReference type="SAM" id="MobiDB-lite"/>
    </source>
</evidence>